<keyword evidence="7 14" id="KW-0067">ATP-binding</keyword>
<comment type="similarity">
    <text evidence="10">Belongs to the ABC transporter superfamily. Siderophore-Fe(3+) uptake transporter (SIUT) (TC 3.A.1.21) family.</text>
</comment>
<evidence type="ECO:0000256" key="9">
    <source>
        <dbReference type="ARBA" id="ARBA00023136"/>
    </source>
</evidence>
<evidence type="ECO:0000256" key="8">
    <source>
        <dbReference type="ARBA" id="ARBA00022989"/>
    </source>
</evidence>
<evidence type="ECO:0000313" key="14">
    <source>
        <dbReference type="EMBL" id="SDM67129.1"/>
    </source>
</evidence>
<dbReference type="PROSITE" id="PS50893">
    <property type="entry name" value="ABC_TRANSPORTER_2"/>
    <property type="match status" value="1"/>
</dbReference>
<dbReference type="AlphaFoldDB" id="A0A1G9V4R3"/>
<keyword evidence="8 11" id="KW-1133">Transmembrane helix</keyword>
<dbReference type="EMBL" id="FNHU01000005">
    <property type="protein sequence ID" value="SDM67129.1"/>
    <property type="molecule type" value="Genomic_DNA"/>
</dbReference>
<name>A0A1G9V4R3_9ACTO</name>
<dbReference type="SUPFAM" id="SSF52540">
    <property type="entry name" value="P-loop containing nucleoside triphosphate hydrolases"/>
    <property type="match status" value="1"/>
</dbReference>
<dbReference type="InterPro" id="IPR027417">
    <property type="entry name" value="P-loop_NTPase"/>
</dbReference>
<dbReference type="InterPro" id="IPR036640">
    <property type="entry name" value="ABC1_TM_sf"/>
</dbReference>
<protein>
    <submittedName>
        <fullName evidence="14">ATP-binding cassette, subfamily B</fullName>
    </submittedName>
</protein>
<feature type="transmembrane region" description="Helical" evidence="11">
    <location>
        <begin position="280"/>
        <end position="301"/>
    </location>
</feature>
<evidence type="ECO:0000256" key="3">
    <source>
        <dbReference type="ARBA" id="ARBA00022475"/>
    </source>
</evidence>
<evidence type="ECO:0000313" key="15">
    <source>
        <dbReference type="Proteomes" id="UP000199671"/>
    </source>
</evidence>
<feature type="transmembrane region" description="Helical" evidence="11">
    <location>
        <begin position="159"/>
        <end position="180"/>
    </location>
</feature>
<reference evidence="14 15" key="1">
    <citation type="submission" date="2016-10" db="EMBL/GenBank/DDBJ databases">
        <authorList>
            <person name="de Groot N.N."/>
        </authorList>
    </citation>
    <scope>NUCLEOTIDE SEQUENCE [LARGE SCALE GENOMIC DNA]</scope>
    <source>
        <strain evidence="14 15">KPR-7B</strain>
    </source>
</reference>
<feature type="transmembrane region" description="Helical" evidence="11">
    <location>
        <begin position="21"/>
        <end position="39"/>
    </location>
</feature>
<evidence type="ECO:0000256" key="5">
    <source>
        <dbReference type="ARBA" id="ARBA00022692"/>
    </source>
</evidence>
<keyword evidence="3" id="KW-1003">Cell membrane</keyword>
<keyword evidence="5 11" id="KW-0812">Transmembrane</keyword>
<dbReference type="OrthoDB" id="9806127at2"/>
<dbReference type="Gene3D" id="3.40.50.300">
    <property type="entry name" value="P-loop containing nucleotide triphosphate hydrolases"/>
    <property type="match status" value="1"/>
</dbReference>
<dbReference type="InterPro" id="IPR003593">
    <property type="entry name" value="AAA+_ATPase"/>
</dbReference>
<feature type="domain" description="ABC transmembrane type-1" evidence="13">
    <location>
        <begin position="23"/>
        <end position="303"/>
    </location>
</feature>
<dbReference type="SUPFAM" id="SSF90123">
    <property type="entry name" value="ABC transporter transmembrane region"/>
    <property type="match status" value="1"/>
</dbReference>
<dbReference type="GO" id="GO:0005886">
    <property type="term" value="C:plasma membrane"/>
    <property type="evidence" value="ECO:0007669"/>
    <property type="project" value="UniProtKB-SubCell"/>
</dbReference>
<evidence type="ECO:0000259" key="12">
    <source>
        <dbReference type="PROSITE" id="PS50893"/>
    </source>
</evidence>
<gene>
    <name evidence="14" type="ORF">SAMN04487766_10599</name>
</gene>
<accession>A0A1G9V4R3</accession>
<dbReference type="InterPro" id="IPR011527">
    <property type="entry name" value="ABC1_TM_dom"/>
</dbReference>
<dbReference type="Pfam" id="PF00664">
    <property type="entry name" value="ABC_membrane"/>
    <property type="match status" value="1"/>
</dbReference>
<evidence type="ECO:0000256" key="11">
    <source>
        <dbReference type="SAM" id="Phobius"/>
    </source>
</evidence>
<dbReference type="PROSITE" id="PS00211">
    <property type="entry name" value="ABC_TRANSPORTER_1"/>
    <property type="match status" value="1"/>
</dbReference>
<feature type="transmembrane region" description="Helical" evidence="11">
    <location>
        <begin position="135"/>
        <end position="153"/>
    </location>
</feature>
<dbReference type="GO" id="GO:0016887">
    <property type="term" value="F:ATP hydrolysis activity"/>
    <property type="evidence" value="ECO:0007669"/>
    <property type="project" value="InterPro"/>
</dbReference>
<evidence type="ECO:0000256" key="1">
    <source>
        <dbReference type="ARBA" id="ARBA00004429"/>
    </source>
</evidence>
<dbReference type="GO" id="GO:0015421">
    <property type="term" value="F:ABC-type oligopeptide transporter activity"/>
    <property type="evidence" value="ECO:0007669"/>
    <property type="project" value="TreeGrafter"/>
</dbReference>
<proteinExistence type="inferred from homology"/>
<feature type="domain" description="ABC transporter" evidence="12">
    <location>
        <begin position="336"/>
        <end position="572"/>
    </location>
</feature>
<keyword evidence="2" id="KW-0813">Transport</keyword>
<keyword evidence="4" id="KW-0997">Cell inner membrane</keyword>
<dbReference type="GO" id="GO:0005524">
    <property type="term" value="F:ATP binding"/>
    <property type="evidence" value="ECO:0007669"/>
    <property type="project" value="UniProtKB-KW"/>
</dbReference>
<dbReference type="SMART" id="SM00382">
    <property type="entry name" value="AAA"/>
    <property type="match status" value="1"/>
</dbReference>
<dbReference type="InterPro" id="IPR003439">
    <property type="entry name" value="ABC_transporter-like_ATP-bd"/>
</dbReference>
<dbReference type="RefSeq" id="WP_092609419.1">
    <property type="nucleotide sequence ID" value="NZ_FNHU01000005.1"/>
</dbReference>
<evidence type="ECO:0000259" key="13">
    <source>
        <dbReference type="PROSITE" id="PS50929"/>
    </source>
</evidence>
<dbReference type="PROSITE" id="PS50929">
    <property type="entry name" value="ABC_TM1F"/>
    <property type="match status" value="1"/>
</dbReference>
<organism evidence="14 15">
    <name type="scientific">Actinomyces ruminicola</name>
    <dbReference type="NCBI Taxonomy" id="332524"/>
    <lineage>
        <taxon>Bacteria</taxon>
        <taxon>Bacillati</taxon>
        <taxon>Actinomycetota</taxon>
        <taxon>Actinomycetes</taxon>
        <taxon>Actinomycetales</taxon>
        <taxon>Actinomycetaceae</taxon>
        <taxon>Actinomyces</taxon>
    </lineage>
</organism>
<dbReference type="CDD" id="cd18548">
    <property type="entry name" value="ABC_6TM_Tm287_like"/>
    <property type="match status" value="1"/>
</dbReference>
<feature type="transmembrane region" description="Helical" evidence="11">
    <location>
        <begin position="238"/>
        <end position="260"/>
    </location>
</feature>
<dbReference type="Pfam" id="PF00005">
    <property type="entry name" value="ABC_tran"/>
    <property type="match status" value="1"/>
</dbReference>
<sequence length="583" mass="63853">MKTVRTLMRSVREYRKASLQAPLFMVGEAGLECILPLLMAELIDTLTGQSMGPILRIGLVLVLMATISLVCGIMSGLRAATAAAGLARNLRQDLFYRVQDFSFADIDRFSTSSLVTRMTTDVTNVQNAYQMIIRVAVRVPLMVIFSIIMTLTINARLALIFIVMLPLLGGALIGLAAYVFPIFQRIFKKYDALNNSVQENVSAIRVVKSFVTEEHEKTKFRAASQQVRKDFTYAEKILALNGPIMVFFIYVALMLVNYLGARVVVSSGGTELTTGEFSSLMTYGVQILASMMMLAFIFVMVSMSAESANRIAEVIEHRPALVSPADGLKEVADGEVRFEGVSFRYSADAEADVLHGIDLTIPSGSTLGIVGGTGSAKTTLIQLISRLYDATGGKVSVGGVDVREYDLESLRDAVAVVLQKNVLFAGTIKENLRWGDPDATDAELIRACELAQADEFIRQFPDGYDTRIEQGGTNVSGGQKQRLCIARALLKRPKILILDDSTSAVDTRTDALIRRAFAEEIPDTTKIIIAQRLSSVEHADQIVVLDDGRILERGTHAELMAAGGEYQQIYESQNRTSQEQEVA</sequence>
<evidence type="ECO:0000256" key="4">
    <source>
        <dbReference type="ARBA" id="ARBA00022519"/>
    </source>
</evidence>
<evidence type="ECO:0000256" key="10">
    <source>
        <dbReference type="ARBA" id="ARBA00023455"/>
    </source>
</evidence>
<dbReference type="Proteomes" id="UP000199671">
    <property type="component" value="Unassembled WGS sequence"/>
</dbReference>
<dbReference type="FunFam" id="3.40.50.300:FF:000221">
    <property type="entry name" value="Multidrug ABC transporter ATP-binding protein"/>
    <property type="match status" value="1"/>
</dbReference>
<keyword evidence="6" id="KW-0547">Nucleotide-binding</keyword>
<feature type="transmembrane region" description="Helical" evidence="11">
    <location>
        <begin position="59"/>
        <end position="87"/>
    </location>
</feature>
<dbReference type="PANTHER" id="PTHR43394:SF1">
    <property type="entry name" value="ATP-BINDING CASSETTE SUB-FAMILY B MEMBER 10, MITOCHONDRIAL"/>
    <property type="match status" value="1"/>
</dbReference>
<dbReference type="PANTHER" id="PTHR43394">
    <property type="entry name" value="ATP-DEPENDENT PERMEASE MDL1, MITOCHONDRIAL"/>
    <property type="match status" value="1"/>
</dbReference>
<keyword evidence="9 11" id="KW-0472">Membrane</keyword>
<dbReference type="Gene3D" id="1.20.1560.10">
    <property type="entry name" value="ABC transporter type 1, transmembrane domain"/>
    <property type="match status" value="1"/>
</dbReference>
<dbReference type="InterPro" id="IPR039421">
    <property type="entry name" value="Type_1_exporter"/>
</dbReference>
<evidence type="ECO:0000256" key="2">
    <source>
        <dbReference type="ARBA" id="ARBA00022448"/>
    </source>
</evidence>
<evidence type="ECO:0000256" key="6">
    <source>
        <dbReference type="ARBA" id="ARBA00022741"/>
    </source>
</evidence>
<comment type="subcellular location">
    <subcellularLocation>
        <location evidence="1">Cell inner membrane</location>
        <topology evidence="1">Multi-pass membrane protein</topology>
    </subcellularLocation>
</comment>
<evidence type="ECO:0000256" key="7">
    <source>
        <dbReference type="ARBA" id="ARBA00022840"/>
    </source>
</evidence>
<dbReference type="InterPro" id="IPR017871">
    <property type="entry name" value="ABC_transporter-like_CS"/>
</dbReference>